<dbReference type="Proteomes" id="UP001597296">
    <property type="component" value="Unassembled WGS sequence"/>
</dbReference>
<accession>A0ABW5C8E9</accession>
<reference evidence="4" key="1">
    <citation type="journal article" date="2019" name="Int. J. Syst. Evol. Microbiol.">
        <title>The Global Catalogue of Microorganisms (GCM) 10K type strain sequencing project: providing services to taxonomists for standard genome sequencing and annotation.</title>
        <authorList>
            <consortium name="The Broad Institute Genomics Platform"/>
            <consortium name="The Broad Institute Genome Sequencing Center for Infectious Disease"/>
            <person name="Wu L."/>
            <person name="Ma J."/>
        </authorList>
    </citation>
    <scope>NUCLEOTIDE SEQUENCE [LARGE SCALE GENOMIC DNA]</scope>
    <source>
        <strain evidence="4">KCTC 15012</strain>
    </source>
</reference>
<proteinExistence type="inferred from homology"/>
<dbReference type="InterPro" id="IPR003791">
    <property type="entry name" value="UPF0178"/>
</dbReference>
<dbReference type="RefSeq" id="WP_377315386.1">
    <property type="nucleotide sequence ID" value="NZ_JBHUIY010000011.1"/>
</dbReference>
<organism evidence="3 4">
    <name type="scientific">Phaeospirillum tilakii</name>
    <dbReference type="NCBI Taxonomy" id="741673"/>
    <lineage>
        <taxon>Bacteria</taxon>
        <taxon>Pseudomonadati</taxon>
        <taxon>Pseudomonadota</taxon>
        <taxon>Alphaproteobacteria</taxon>
        <taxon>Rhodospirillales</taxon>
        <taxon>Rhodospirillaceae</taxon>
        <taxon>Phaeospirillum</taxon>
    </lineage>
</organism>
<name>A0ABW5C8E9_9PROT</name>
<dbReference type="PANTHER" id="PTHR35146">
    <property type="entry name" value="UPF0178 PROTEIN YAII"/>
    <property type="match status" value="1"/>
</dbReference>
<dbReference type="HAMAP" id="MF_00489">
    <property type="entry name" value="UPF0178"/>
    <property type="match status" value="1"/>
</dbReference>
<dbReference type="PANTHER" id="PTHR35146:SF1">
    <property type="entry name" value="UPF0178 PROTEIN YAII"/>
    <property type="match status" value="1"/>
</dbReference>
<dbReference type="Pfam" id="PF02639">
    <property type="entry name" value="DUF188"/>
    <property type="match status" value="1"/>
</dbReference>
<evidence type="ECO:0000256" key="2">
    <source>
        <dbReference type="HAMAP-Rule" id="MF_00489"/>
    </source>
</evidence>
<comment type="similarity">
    <text evidence="1 2">Belongs to the UPF0178 family.</text>
</comment>
<sequence>MRIFVDADACPVKEEVIRVATRHGLAVVLIGNRWMRGIDSPLVTQEVVPDGLNQADDRIVERFEAGDLVVTADVPLAVRCLEKGGRGIDHRGKIFDPDSIGMASAMRDLMTHLRDSGQIEGGGPRAYAKLDRSRFLDGLERLVQAMK</sequence>
<dbReference type="NCBIfam" id="NF001095">
    <property type="entry name" value="PRK00124.1"/>
    <property type="match status" value="1"/>
</dbReference>
<dbReference type="EMBL" id="JBHUIY010000011">
    <property type="protein sequence ID" value="MFD2233579.1"/>
    <property type="molecule type" value="Genomic_DNA"/>
</dbReference>
<evidence type="ECO:0000313" key="3">
    <source>
        <dbReference type="EMBL" id="MFD2233579.1"/>
    </source>
</evidence>
<evidence type="ECO:0000313" key="4">
    <source>
        <dbReference type="Proteomes" id="UP001597296"/>
    </source>
</evidence>
<evidence type="ECO:0000256" key="1">
    <source>
        <dbReference type="ARBA" id="ARBA00008522"/>
    </source>
</evidence>
<protein>
    <recommendedName>
        <fullName evidence="2">UPF0178 protein ACFSNB_07155</fullName>
    </recommendedName>
</protein>
<comment type="caution">
    <text evidence="3">The sequence shown here is derived from an EMBL/GenBank/DDBJ whole genome shotgun (WGS) entry which is preliminary data.</text>
</comment>
<keyword evidence="4" id="KW-1185">Reference proteome</keyword>
<gene>
    <name evidence="3" type="ORF">ACFSNB_07155</name>
</gene>